<evidence type="ECO:0000313" key="3">
    <source>
        <dbReference type="Proteomes" id="UP000310032"/>
    </source>
</evidence>
<comment type="caution">
    <text evidence="2">The sequence shown here is derived from an EMBL/GenBank/DDBJ whole genome shotgun (WGS) entry which is preliminary data.</text>
</comment>
<dbReference type="Pfam" id="PF13715">
    <property type="entry name" value="CarbopepD_reg_2"/>
    <property type="match status" value="1"/>
</dbReference>
<evidence type="ECO:0000259" key="1">
    <source>
        <dbReference type="Pfam" id="PF14905"/>
    </source>
</evidence>
<reference evidence="2 3" key="1">
    <citation type="submission" date="2019-04" db="EMBL/GenBank/DDBJ databases">
        <title>Microbes associate with the intestines of laboratory mice.</title>
        <authorList>
            <person name="Navarre W."/>
            <person name="Wong E."/>
            <person name="Huang K."/>
            <person name="Tropini C."/>
            <person name="Ng K."/>
            <person name="Yu B."/>
        </authorList>
    </citation>
    <scope>NUCLEOTIDE SEQUENCE [LARGE SCALE GENOMIC DNA]</scope>
    <source>
        <strain evidence="2 3">NM39_I3</strain>
    </source>
</reference>
<dbReference type="RefSeq" id="WP_135959923.1">
    <property type="nucleotide sequence ID" value="NZ_SRYM01000072.1"/>
</dbReference>
<organism evidence="2 3">
    <name type="scientific">Parabacteroides distasonis</name>
    <dbReference type="NCBI Taxonomy" id="823"/>
    <lineage>
        <taxon>Bacteria</taxon>
        <taxon>Pseudomonadati</taxon>
        <taxon>Bacteroidota</taxon>
        <taxon>Bacteroidia</taxon>
        <taxon>Bacteroidales</taxon>
        <taxon>Tannerellaceae</taxon>
        <taxon>Parabacteroides</taxon>
    </lineage>
</organism>
<dbReference type="Gene3D" id="2.170.130.10">
    <property type="entry name" value="TonB-dependent receptor, plug domain"/>
    <property type="match status" value="1"/>
</dbReference>
<protein>
    <recommendedName>
        <fullName evidence="1">Outer membrane protein beta-barrel domain-containing protein</fullName>
    </recommendedName>
</protein>
<dbReference type="InterPro" id="IPR037066">
    <property type="entry name" value="Plug_dom_sf"/>
</dbReference>
<evidence type="ECO:0000313" key="2">
    <source>
        <dbReference type="EMBL" id="TGY54328.1"/>
    </source>
</evidence>
<dbReference type="AlphaFoldDB" id="A0A4S2EEX3"/>
<name>A0A4S2EEX3_PARDI</name>
<dbReference type="EMBL" id="SRYM01000072">
    <property type="protein sequence ID" value="TGY54328.1"/>
    <property type="molecule type" value="Genomic_DNA"/>
</dbReference>
<gene>
    <name evidence="2" type="ORF">E5342_17395</name>
</gene>
<dbReference type="Pfam" id="PF14905">
    <property type="entry name" value="OMP_b-brl_3"/>
    <property type="match status" value="1"/>
</dbReference>
<dbReference type="Gene3D" id="2.60.40.10">
    <property type="entry name" value="Immunoglobulins"/>
    <property type="match status" value="1"/>
</dbReference>
<dbReference type="SUPFAM" id="SSF49464">
    <property type="entry name" value="Carboxypeptidase regulatory domain-like"/>
    <property type="match status" value="1"/>
</dbReference>
<dbReference type="InterPro" id="IPR041700">
    <property type="entry name" value="OMP_b-brl_3"/>
</dbReference>
<proteinExistence type="predicted"/>
<dbReference type="InterPro" id="IPR008969">
    <property type="entry name" value="CarboxyPept-like_regulatory"/>
</dbReference>
<dbReference type="InterPro" id="IPR013783">
    <property type="entry name" value="Ig-like_fold"/>
</dbReference>
<feature type="domain" description="Outer membrane protein beta-barrel" evidence="1">
    <location>
        <begin position="534"/>
        <end position="725"/>
    </location>
</feature>
<sequence length="775" mass="89909">MSLKKKLSVIFLQRKDNFMRHLLFIVLLFFLNIHSLSAQYRLSGRITNKEKKVIIGAKVILTTEDELIGMTLTDLNGWYRIENLSNGEYLLRVEYTGYTPISEKVFLHNDMKLDYVMLREMVGGLDEVVVTAERQNVIKATTQGNVFYLSTRAQKTRDVYSALQEIPRLQIDELNRSISTVNGGKVLMLVNGVPRGNALESIDPKDILSVEVMETPSARYLSEGFTNVVNIKTRKNPEKYSLFNFTTQNHIGLHYGTGSGAFEIGDSKASFYVNVNGFYFNNNHANDYREQRTSQLYKQSANRHESDYFSYNATLGGDWVVNAKNYFSYNVSLRSIPTNARKEGKGILIQEADTIDYISVNKSKTLSLVNVYNIYHHLMFEENSSLENQMNFTYNKNEDRDHTSETGNNHFYDKATLYKMDYYKGYVQNIYEKKGESFELSLGNRLSYEKTSLRLPLSVELPFRHNRWKEYMYASFSQSAKWGAYSASVGMDMIFNQIGYEKNDYYRLKYSVSGMLHPLSWLTLKAWVRGYTEEPGVAYLNPYNTSTDSLSIVCGNPQLKPSYRNDLGYSMSFNIGNFYISPELGYTHHSDIVSSVGYTNDHGIYTSTYENKGSQKYLYVFGIVRYNIKRIGNISFSGTYHRNAFYNGKRDWFSKVFRWNLAYKTFSFNGHVDFMGMTYTPTIKEKSSIESLLTIGWNINSSWKLIASMRYFLGGKIVESWTDQEDYYRYTYRSFDERKNMLLIGFRYNWTSGRHKARKNSKLKVDNNRVELLSE</sequence>
<accession>A0A4S2EEX3</accession>
<dbReference type="Proteomes" id="UP000310032">
    <property type="component" value="Unassembled WGS sequence"/>
</dbReference>
<dbReference type="SUPFAM" id="SSF56935">
    <property type="entry name" value="Porins"/>
    <property type="match status" value="1"/>
</dbReference>